<dbReference type="SMART" id="SM00855">
    <property type="entry name" value="PGAM"/>
    <property type="match status" value="1"/>
</dbReference>
<reference evidence="1 2" key="1">
    <citation type="journal article" date="2006" name="Proc. Natl. Acad. Sci. U.S.A.">
        <title>Comparative genomics of the lactic acid bacteria.</title>
        <authorList>
            <person name="Makarova K."/>
            <person name="Slesarev A."/>
            <person name="Wolf Y."/>
            <person name="Sorokin A."/>
            <person name="Mirkin B."/>
            <person name="Koonin E."/>
            <person name="Pavlov A."/>
            <person name="Pavlova N."/>
            <person name="Karamychev V."/>
            <person name="Polouchine N."/>
            <person name="Shakhova V."/>
            <person name="Grigoriev I."/>
            <person name="Lou Y."/>
            <person name="Rohksar D."/>
            <person name="Lucas S."/>
            <person name="Huang K."/>
            <person name="Goodstein D.M."/>
            <person name="Hawkins T."/>
            <person name="Plengvidhya V."/>
            <person name="Welker D."/>
            <person name="Hughes J."/>
            <person name="Goh Y."/>
            <person name="Benson A."/>
            <person name="Baldwin K."/>
            <person name="Lee J.H."/>
            <person name="Diaz-Muniz I."/>
            <person name="Dosti B."/>
            <person name="Smeianov V."/>
            <person name="Wechter W."/>
            <person name="Barabote R."/>
            <person name="Lorca G."/>
            <person name="Altermann E."/>
            <person name="Barrangou R."/>
            <person name="Ganesan B."/>
            <person name="Xie Y."/>
            <person name="Rawsthorne H."/>
            <person name="Tamir D."/>
            <person name="Parker C."/>
            <person name="Breidt F."/>
            <person name="Broadbent J."/>
            <person name="Hutkins R."/>
            <person name="O'Sullivan D."/>
            <person name="Steele J."/>
            <person name="Unlu G."/>
            <person name="Saier M."/>
            <person name="Klaenhammer T."/>
            <person name="Richardson P."/>
            <person name="Kozyavkin S."/>
            <person name="Weimer B."/>
            <person name="Mills D."/>
        </authorList>
    </citation>
    <scope>NUCLEOTIDE SEQUENCE [LARGE SCALE GENOMIC DNA]</scope>
    <source>
        <strain evidence="2">ATCC BAA-331 / PSU-1</strain>
    </source>
</reference>
<dbReference type="PANTHER" id="PTHR48100">
    <property type="entry name" value="BROAD-SPECIFICITY PHOSPHATASE YOR283W-RELATED"/>
    <property type="match status" value="1"/>
</dbReference>
<keyword evidence="2" id="KW-1185">Reference proteome</keyword>
<proteinExistence type="predicted"/>
<dbReference type="GO" id="GO:0016791">
    <property type="term" value="F:phosphatase activity"/>
    <property type="evidence" value="ECO:0007669"/>
    <property type="project" value="TreeGrafter"/>
</dbReference>
<dbReference type="SUPFAM" id="SSF53254">
    <property type="entry name" value="Phosphoglycerate mutase-like"/>
    <property type="match status" value="1"/>
</dbReference>
<evidence type="ECO:0000313" key="2">
    <source>
        <dbReference type="Proteomes" id="UP000000774"/>
    </source>
</evidence>
<dbReference type="CDD" id="cd07067">
    <property type="entry name" value="HP_PGM_like"/>
    <property type="match status" value="1"/>
</dbReference>
<dbReference type="RefSeq" id="WP_011677352.1">
    <property type="nucleotide sequence ID" value="NC_008528.1"/>
</dbReference>
<dbReference type="InterPro" id="IPR013078">
    <property type="entry name" value="His_Pase_superF_clade-1"/>
</dbReference>
<dbReference type="KEGG" id="ooe:OEOE_0088"/>
<gene>
    <name evidence="1" type="ordered locus">OEOE_0088</name>
</gene>
<name>Q04HI3_OENOB</name>
<dbReference type="EMBL" id="CP000411">
    <property type="protein sequence ID" value="ABJ56089.1"/>
    <property type="molecule type" value="Genomic_DNA"/>
</dbReference>
<dbReference type="Pfam" id="PF00300">
    <property type="entry name" value="His_Phos_1"/>
    <property type="match status" value="1"/>
</dbReference>
<dbReference type="GO" id="GO:0005737">
    <property type="term" value="C:cytoplasm"/>
    <property type="evidence" value="ECO:0007669"/>
    <property type="project" value="TreeGrafter"/>
</dbReference>
<evidence type="ECO:0000313" key="1">
    <source>
        <dbReference type="EMBL" id="ABJ56089.1"/>
    </source>
</evidence>
<dbReference type="AlphaFoldDB" id="Q04HI3"/>
<dbReference type="Gene3D" id="3.40.50.1240">
    <property type="entry name" value="Phosphoglycerate mutase-like"/>
    <property type="match status" value="1"/>
</dbReference>
<dbReference type="eggNOG" id="COG0406">
    <property type="taxonomic scope" value="Bacteria"/>
</dbReference>
<sequence length="246" mass="27462">MTIIDFIRHGEPDTHIHDDRLRPLTTRGQRQSHAIATNLIYIPYTAVYASPAARATETVQPLATVIGKEIIHDDRLLERQMPDWVVDFPGYVRKQWTDLTYAQAGGESIVQVQARYQAFMQSLPQDGVVAVGTHGTAMSSVVEMIWPGHGAPFFSALRFADVIRVNIQARKLVSLMASRPFSVLGQTMTVAIDQPLGKAYQERAQLIYPVNCGKVTQIVGGNVEKQDAYVLGQKYRCHPGLETFRQ</sequence>
<dbReference type="Proteomes" id="UP000000774">
    <property type="component" value="Chromosome"/>
</dbReference>
<dbReference type="InterPro" id="IPR029033">
    <property type="entry name" value="His_PPase_superfam"/>
</dbReference>
<protein>
    <submittedName>
        <fullName evidence="1">Phosphoglycerate mutase family protein</fullName>
    </submittedName>
</protein>
<dbReference type="STRING" id="203123.OEOE_0088"/>
<dbReference type="HOGENOM" id="CLU_033323_12_0_9"/>
<organism evidence="1 2">
    <name type="scientific">Oenococcus oeni (strain ATCC BAA-331 / PSU-1)</name>
    <dbReference type="NCBI Taxonomy" id="203123"/>
    <lineage>
        <taxon>Bacteria</taxon>
        <taxon>Bacillati</taxon>
        <taxon>Bacillota</taxon>
        <taxon>Bacilli</taxon>
        <taxon>Lactobacillales</taxon>
        <taxon>Lactobacillaceae</taxon>
        <taxon>Oenococcus</taxon>
    </lineage>
</organism>
<dbReference type="PANTHER" id="PTHR48100:SF1">
    <property type="entry name" value="HISTIDINE PHOSPHATASE FAMILY PROTEIN-RELATED"/>
    <property type="match status" value="1"/>
</dbReference>
<dbReference type="InterPro" id="IPR050275">
    <property type="entry name" value="PGM_Phosphatase"/>
</dbReference>
<accession>Q04HI3</accession>